<evidence type="ECO:0000313" key="15">
    <source>
        <dbReference type="Proteomes" id="UP000703893"/>
    </source>
</evidence>
<keyword evidence="4 10" id="KW-0547">Nucleotide-binding</keyword>
<keyword evidence="7 10" id="KW-0067">ATP-binding</keyword>
<feature type="domain" description="Carbohydrate kinase FGGY N-terminal" evidence="12">
    <location>
        <begin position="5"/>
        <end position="252"/>
    </location>
</feature>
<feature type="binding site" evidence="10">
    <location>
        <position position="414"/>
    </location>
    <ligand>
        <name>ADP</name>
        <dbReference type="ChEBI" id="CHEBI:456216"/>
    </ligand>
</feature>
<comment type="similarity">
    <text evidence="2 10 11">Belongs to the FGGY kinase family.</text>
</comment>
<feature type="binding site" evidence="10">
    <location>
        <position position="83"/>
    </location>
    <ligand>
        <name>sn-glycerol 3-phosphate</name>
        <dbReference type="ChEBI" id="CHEBI:57597"/>
    </ligand>
</feature>
<comment type="function">
    <text evidence="9 10">Key enzyme in the regulation of glycerol uptake and metabolism. Catalyzes the phosphorylation of glycerol to yield sn-glycerol 3-phosphate.</text>
</comment>
<organism evidence="14 15">
    <name type="scientific">Candidatus Tanganyikabacteria bacterium</name>
    <dbReference type="NCBI Taxonomy" id="2961651"/>
    <lineage>
        <taxon>Bacteria</taxon>
        <taxon>Bacillati</taxon>
        <taxon>Candidatus Sericytochromatia</taxon>
        <taxon>Candidatus Tanganyikabacteria</taxon>
    </lineage>
</organism>
<evidence type="ECO:0000256" key="4">
    <source>
        <dbReference type="ARBA" id="ARBA00022741"/>
    </source>
</evidence>
<comment type="caution">
    <text evidence="10">Lacks conserved residue(s) required for the propagation of feature annotation.</text>
</comment>
<sequence length="506" mass="54155">MSDRYILAIDQGTTGTTVLVIDTQGRVRGRAYREVTQFYPQPGWVEHDAEEIWRGAVEAIGDALKAAGTSGEAIAAIGITNQRETVVVWDRATGKPIHKAIVWQCRRTAQECDRLRAEGHADTIRGKTGLVLDAYFSGTKAAWILDAVKGSRERAERGDLAFGTIDTWLIYNLTGGRFHVTDPSNASRTLLFDLNNLAWDEGLCRLFRVPKALLPTVGPNSGECGRTADIGALPAGIPVAGVAGDQQAALFGQACFEVGSAKNTYGTGCFLLANTGERAVTSRQNLLTTVAWKVGNRTVYALEGSVFIAGAAVQWLRDGLGIIKQAAETEQLARSVPDNGGVYLVPAFVGLGAPYWDQYARGAMLGLTRGSTRAHIARATLEAIAYQTADLIGGMEADAGRLKALKVDGGAAANDFLMQFQADILGLPIHRGGQVESTARGAAWLAGLGVGFWADTSALPTGEDVAIFEPAMAADQRQKLRADWQKAVERSRNWESPEPARQTVGV</sequence>
<dbReference type="PIRSF" id="PIRSF000538">
    <property type="entry name" value="GlpK"/>
    <property type="match status" value="1"/>
</dbReference>
<dbReference type="FunFam" id="3.30.420.40:FF:000008">
    <property type="entry name" value="Glycerol kinase"/>
    <property type="match status" value="1"/>
</dbReference>
<dbReference type="EMBL" id="VGJX01000315">
    <property type="protein sequence ID" value="MBM3274747.1"/>
    <property type="molecule type" value="Genomic_DNA"/>
</dbReference>
<dbReference type="Proteomes" id="UP000703893">
    <property type="component" value="Unassembled WGS sequence"/>
</dbReference>
<feature type="binding site" evidence="10">
    <location>
        <position position="245"/>
    </location>
    <ligand>
        <name>glycerol</name>
        <dbReference type="ChEBI" id="CHEBI:17754"/>
    </ligand>
</feature>
<evidence type="ECO:0000256" key="7">
    <source>
        <dbReference type="ARBA" id="ARBA00022840"/>
    </source>
</evidence>
<dbReference type="InterPro" id="IPR018484">
    <property type="entry name" value="FGGY_N"/>
</dbReference>
<dbReference type="GO" id="GO:0005524">
    <property type="term" value="F:ATP binding"/>
    <property type="evidence" value="ECO:0007669"/>
    <property type="project" value="UniProtKB-UniRule"/>
</dbReference>
<evidence type="ECO:0000259" key="12">
    <source>
        <dbReference type="Pfam" id="PF00370"/>
    </source>
</evidence>
<accession>A0A937X4Q3</accession>
<feature type="binding site" evidence="10">
    <location>
        <position position="84"/>
    </location>
    <ligand>
        <name>sn-glycerol 3-phosphate</name>
        <dbReference type="ChEBI" id="CHEBI:57597"/>
    </ligand>
</feature>
<evidence type="ECO:0000256" key="11">
    <source>
        <dbReference type="RuleBase" id="RU003733"/>
    </source>
</evidence>
<keyword evidence="5 10" id="KW-0418">Kinase</keyword>
<dbReference type="GO" id="GO:0004370">
    <property type="term" value="F:glycerol kinase activity"/>
    <property type="evidence" value="ECO:0007669"/>
    <property type="project" value="UniProtKB-UniRule"/>
</dbReference>
<evidence type="ECO:0000313" key="14">
    <source>
        <dbReference type="EMBL" id="MBM3274747.1"/>
    </source>
</evidence>
<dbReference type="Gene3D" id="3.30.420.40">
    <property type="match status" value="2"/>
</dbReference>
<feature type="binding site" evidence="10">
    <location>
        <position position="267"/>
    </location>
    <ligand>
        <name>ADP</name>
        <dbReference type="ChEBI" id="CHEBI:456216"/>
    </ligand>
</feature>
<keyword evidence="3 10" id="KW-0808">Transferase</keyword>
<dbReference type="PANTHER" id="PTHR10196:SF69">
    <property type="entry name" value="GLYCEROL KINASE"/>
    <property type="match status" value="1"/>
</dbReference>
<feature type="binding site" evidence="10">
    <location>
        <position position="13"/>
    </location>
    <ligand>
        <name>sn-glycerol 3-phosphate</name>
        <dbReference type="ChEBI" id="CHEBI:57597"/>
    </ligand>
</feature>
<feature type="binding site" evidence="10">
    <location>
        <position position="13"/>
    </location>
    <ligand>
        <name>ADP</name>
        <dbReference type="ChEBI" id="CHEBI:456216"/>
    </ligand>
</feature>
<feature type="binding site" evidence="10">
    <location>
        <position position="14"/>
    </location>
    <ligand>
        <name>ATP</name>
        <dbReference type="ChEBI" id="CHEBI:30616"/>
    </ligand>
</feature>
<dbReference type="CDD" id="cd07786">
    <property type="entry name" value="FGGY_EcGK_like"/>
    <property type="match status" value="1"/>
</dbReference>
<dbReference type="GO" id="GO:0019563">
    <property type="term" value="P:glycerol catabolic process"/>
    <property type="evidence" value="ECO:0007669"/>
    <property type="project" value="UniProtKB-UniRule"/>
</dbReference>
<evidence type="ECO:0000256" key="9">
    <source>
        <dbReference type="ARBA" id="ARBA00054633"/>
    </source>
</evidence>
<evidence type="ECO:0000259" key="13">
    <source>
        <dbReference type="Pfam" id="PF02782"/>
    </source>
</evidence>
<gene>
    <name evidence="10 14" type="primary">glpK</name>
    <name evidence="14" type="ORF">FJZ00_06320</name>
</gene>
<keyword evidence="6 10" id="KW-0319">Glycerol metabolism</keyword>
<dbReference type="PANTHER" id="PTHR10196">
    <property type="entry name" value="SUGAR KINASE"/>
    <property type="match status" value="1"/>
</dbReference>
<evidence type="ECO:0000256" key="1">
    <source>
        <dbReference type="ARBA" id="ARBA00005190"/>
    </source>
</evidence>
<feature type="binding site" evidence="10">
    <location>
        <position position="410"/>
    </location>
    <ligand>
        <name>ADP</name>
        <dbReference type="ChEBI" id="CHEBI:456216"/>
    </ligand>
</feature>
<dbReference type="NCBIfam" id="TIGR01311">
    <property type="entry name" value="glycerol_kin"/>
    <property type="match status" value="1"/>
</dbReference>
<comment type="pathway">
    <text evidence="1 10">Polyol metabolism; glycerol degradation via glycerol kinase pathway; sn-glycerol 3-phosphate from glycerol: step 1/1.</text>
</comment>
<dbReference type="GO" id="GO:0005829">
    <property type="term" value="C:cytosol"/>
    <property type="evidence" value="ECO:0007669"/>
    <property type="project" value="TreeGrafter"/>
</dbReference>
<evidence type="ECO:0000256" key="5">
    <source>
        <dbReference type="ARBA" id="ARBA00022777"/>
    </source>
</evidence>
<feature type="binding site" evidence="10">
    <location>
        <position position="314"/>
    </location>
    <ligand>
        <name>ATP</name>
        <dbReference type="ChEBI" id="CHEBI:30616"/>
    </ligand>
</feature>
<feature type="binding site" evidence="10">
    <location>
        <position position="245"/>
    </location>
    <ligand>
        <name>sn-glycerol 3-phosphate</name>
        <dbReference type="ChEBI" id="CHEBI:57597"/>
    </ligand>
</feature>
<evidence type="ECO:0000256" key="8">
    <source>
        <dbReference type="ARBA" id="ARBA00052101"/>
    </source>
</evidence>
<dbReference type="FunFam" id="3.30.420.40:FF:000007">
    <property type="entry name" value="Glycerol kinase"/>
    <property type="match status" value="1"/>
</dbReference>
<evidence type="ECO:0000256" key="10">
    <source>
        <dbReference type="HAMAP-Rule" id="MF_00186"/>
    </source>
</evidence>
<feature type="binding site" evidence="10">
    <location>
        <position position="246"/>
    </location>
    <ligand>
        <name>glycerol</name>
        <dbReference type="ChEBI" id="CHEBI:17754"/>
    </ligand>
</feature>
<dbReference type="GO" id="GO:0006072">
    <property type="term" value="P:glycerol-3-phosphate metabolic process"/>
    <property type="evidence" value="ECO:0007669"/>
    <property type="project" value="InterPro"/>
</dbReference>
<dbReference type="PROSITE" id="PS00445">
    <property type="entry name" value="FGGY_KINASES_2"/>
    <property type="match status" value="1"/>
</dbReference>
<dbReference type="InterPro" id="IPR005999">
    <property type="entry name" value="Glycerol_kin"/>
</dbReference>
<evidence type="ECO:0000256" key="2">
    <source>
        <dbReference type="ARBA" id="ARBA00009156"/>
    </source>
</evidence>
<feature type="binding site" evidence="10">
    <location>
        <position position="410"/>
    </location>
    <ligand>
        <name>ATP</name>
        <dbReference type="ChEBI" id="CHEBI:30616"/>
    </ligand>
</feature>
<feature type="binding site" evidence="10">
    <location>
        <position position="84"/>
    </location>
    <ligand>
        <name>glycerol</name>
        <dbReference type="ChEBI" id="CHEBI:17754"/>
    </ligand>
</feature>
<dbReference type="InterPro" id="IPR018483">
    <property type="entry name" value="Carb_kinase_FGGY_CS"/>
</dbReference>
<dbReference type="Pfam" id="PF00370">
    <property type="entry name" value="FGGY_N"/>
    <property type="match status" value="1"/>
</dbReference>
<name>A0A937X4Q3_9BACT</name>
<dbReference type="AlphaFoldDB" id="A0A937X4Q3"/>
<feature type="binding site" evidence="10">
    <location>
        <position position="267"/>
    </location>
    <ligand>
        <name>ATP</name>
        <dbReference type="ChEBI" id="CHEBI:30616"/>
    </ligand>
</feature>
<reference evidence="14 15" key="1">
    <citation type="submission" date="2019-03" db="EMBL/GenBank/DDBJ databases">
        <title>Lake Tanganyika Metagenome-Assembled Genomes (MAGs).</title>
        <authorList>
            <person name="Tran P."/>
        </authorList>
    </citation>
    <scope>NUCLEOTIDE SEQUENCE [LARGE SCALE GENOMIC DNA]</scope>
    <source>
        <strain evidence="14">K_DeepCast_65m_m2_236</strain>
    </source>
</reference>
<feature type="binding site" evidence="10">
    <location>
        <position position="135"/>
    </location>
    <ligand>
        <name>sn-glycerol 3-phosphate</name>
        <dbReference type="ChEBI" id="CHEBI:57597"/>
    </ligand>
</feature>
<feature type="binding site" evidence="10">
    <location>
        <position position="310"/>
    </location>
    <ligand>
        <name>ADP</name>
        <dbReference type="ChEBI" id="CHEBI:456216"/>
    </ligand>
</feature>
<comment type="catalytic activity">
    <reaction evidence="8 10">
        <text>glycerol + ATP = sn-glycerol 3-phosphate + ADP + H(+)</text>
        <dbReference type="Rhea" id="RHEA:21644"/>
        <dbReference type="ChEBI" id="CHEBI:15378"/>
        <dbReference type="ChEBI" id="CHEBI:17754"/>
        <dbReference type="ChEBI" id="CHEBI:30616"/>
        <dbReference type="ChEBI" id="CHEBI:57597"/>
        <dbReference type="ChEBI" id="CHEBI:456216"/>
        <dbReference type="EC" id="2.7.1.30"/>
    </reaction>
</comment>
<protein>
    <recommendedName>
        <fullName evidence="10">Glycerol kinase</fullName>
        <ecNumber evidence="10">2.7.1.30</ecNumber>
    </recommendedName>
    <alternativeName>
        <fullName evidence="10">ATP:glycerol 3-phosphotransferase</fullName>
    </alternativeName>
    <alternativeName>
        <fullName evidence="10">Glycerokinase</fullName>
        <shortName evidence="10">GK</shortName>
    </alternativeName>
</protein>
<feature type="domain" description="Carbohydrate kinase FGGY C-terminal" evidence="13">
    <location>
        <begin position="262"/>
        <end position="447"/>
    </location>
</feature>
<feature type="binding site" evidence="10">
    <location>
        <position position="13"/>
    </location>
    <ligand>
        <name>ATP</name>
        <dbReference type="ChEBI" id="CHEBI:30616"/>
    </ligand>
</feature>
<dbReference type="NCBIfam" id="NF000756">
    <property type="entry name" value="PRK00047.1"/>
    <property type="match status" value="1"/>
</dbReference>
<dbReference type="HAMAP" id="MF_00186">
    <property type="entry name" value="Glycerol_kin"/>
    <property type="match status" value="1"/>
</dbReference>
<feature type="binding site" evidence="10">
    <location>
        <position position="310"/>
    </location>
    <ligand>
        <name>ATP</name>
        <dbReference type="ChEBI" id="CHEBI:30616"/>
    </ligand>
</feature>
<comment type="activity regulation">
    <text evidence="10">Inhibited by fructose 1,6-bisphosphate (FBP).</text>
</comment>
<dbReference type="SUPFAM" id="SSF53067">
    <property type="entry name" value="Actin-like ATPase domain"/>
    <property type="match status" value="2"/>
</dbReference>
<feature type="binding site" evidence="10">
    <location>
        <position position="135"/>
    </location>
    <ligand>
        <name>glycerol</name>
        <dbReference type="ChEBI" id="CHEBI:17754"/>
    </ligand>
</feature>
<dbReference type="Pfam" id="PF02782">
    <property type="entry name" value="FGGY_C"/>
    <property type="match status" value="1"/>
</dbReference>
<evidence type="ECO:0000256" key="3">
    <source>
        <dbReference type="ARBA" id="ARBA00022679"/>
    </source>
</evidence>
<feature type="binding site" evidence="10">
    <location>
        <position position="83"/>
    </location>
    <ligand>
        <name>glycerol</name>
        <dbReference type="ChEBI" id="CHEBI:17754"/>
    </ligand>
</feature>
<dbReference type="InterPro" id="IPR043129">
    <property type="entry name" value="ATPase_NBD"/>
</dbReference>
<comment type="caution">
    <text evidence="14">The sequence shown here is derived from an EMBL/GenBank/DDBJ whole genome shotgun (WGS) entry which is preliminary data.</text>
</comment>
<dbReference type="InterPro" id="IPR018485">
    <property type="entry name" value="FGGY_C"/>
</dbReference>
<dbReference type="EC" id="2.7.1.30" evidence="10"/>
<dbReference type="InterPro" id="IPR000577">
    <property type="entry name" value="Carb_kinase_FGGY"/>
</dbReference>
<evidence type="ECO:0000256" key="6">
    <source>
        <dbReference type="ARBA" id="ARBA00022798"/>
    </source>
</evidence>
<proteinExistence type="inferred from homology"/>